<keyword evidence="2" id="KW-1185">Reference proteome</keyword>
<dbReference type="STRING" id="1423734.FC83_GL000321"/>
<dbReference type="RefSeq" id="WP_035452707.1">
    <property type="nucleotide sequence ID" value="NZ_AZGA01000070.1"/>
</dbReference>
<dbReference type="Proteomes" id="UP000051236">
    <property type="component" value="Unassembled WGS sequence"/>
</dbReference>
<sequence length="86" mass="9620">MNEEKRRFKANIDGKDYVIIGPGSVGHMTAVTELLNTQLAEIQNLSPNISKEDAAILLAFNAISDQIKYKSELNDLKKQNQDQSQD</sequence>
<organism evidence="1 2">
    <name type="scientific">Agrilactobacillus composti DSM 18527 = JCM 14202</name>
    <dbReference type="NCBI Taxonomy" id="1423734"/>
    <lineage>
        <taxon>Bacteria</taxon>
        <taxon>Bacillati</taxon>
        <taxon>Bacillota</taxon>
        <taxon>Bacilli</taxon>
        <taxon>Lactobacillales</taxon>
        <taxon>Lactobacillaceae</taxon>
        <taxon>Agrilactobacillus</taxon>
    </lineage>
</organism>
<protein>
    <recommendedName>
        <fullName evidence="3">Stimulator of FtsZ polymerization and component of cell-division Z-ring</fullName>
    </recommendedName>
</protein>
<dbReference type="InterPro" id="IPR007838">
    <property type="entry name" value="Cell_div_ZapA-like"/>
</dbReference>
<dbReference type="InterPro" id="IPR053712">
    <property type="entry name" value="Bac_CellDiv_Activator"/>
</dbReference>
<evidence type="ECO:0008006" key="3">
    <source>
        <dbReference type="Google" id="ProtNLM"/>
    </source>
</evidence>
<dbReference type="Pfam" id="PF05164">
    <property type="entry name" value="ZapA"/>
    <property type="match status" value="1"/>
</dbReference>
<accession>X0QMM8</accession>
<dbReference type="OrthoDB" id="2139724at2"/>
<name>X0QMM8_9LACO</name>
<dbReference type="EMBL" id="AZGA01000070">
    <property type="protein sequence ID" value="KRM32456.1"/>
    <property type="molecule type" value="Genomic_DNA"/>
</dbReference>
<dbReference type="eggNOG" id="COG3027">
    <property type="taxonomic scope" value="Bacteria"/>
</dbReference>
<dbReference type="SUPFAM" id="SSF102829">
    <property type="entry name" value="Cell division protein ZapA-like"/>
    <property type="match status" value="1"/>
</dbReference>
<dbReference type="PATRIC" id="fig|1423734.3.peg.321"/>
<comment type="caution">
    <text evidence="1">The sequence shown here is derived from an EMBL/GenBank/DDBJ whole genome shotgun (WGS) entry which is preliminary data.</text>
</comment>
<reference evidence="1 2" key="1">
    <citation type="journal article" date="2015" name="Genome Announc.">
        <title>Expanding the biotechnology potential of lactobacilli through comparative genomics of 213 strains and associated genera.</title>
        <authorList>
            <person name="Sun Z."/>
            <person name="Harris H.M."/>
            <person name="McCann A."/>
            <person name="Guo C."/>
            <person name="Argimon S."/>
            <person name="Zhang W."/>
            <person name="Yang X."/>
            <person name="Jeffery I.B."/>
            <person name="Cooney J.C."/>
            <person name="Kagawa T.F."/>
            <person name="Liu W."/>
            <person name="Song Y."/>
            <person name="Salvetti E."/>
            <person name="Wrobel A."/>
            <person name="Rasinkangas P."/>
            <person name="Parkhill J."/>
            <person name="Rea M.C."/>
            <person name="O'Sullivan O."/>
            <person name="Ritari J."/>
            <person name="Douillard F.P."/>
            <person name="Paul Ross R."/>
            <person name="Yang R."/>
            <person name="Briner A.E."/>
            <person name="Felis G.E."/>
            <person name="de Vos W.M."/>
            <person name="Barrangou R."/>
            <person name="Klaenhammer T.R."/>
            <person name="Caufield P.W."/>
            <person name="Cui Y."/>
            <person name="Zhang H."/>
            <person name="O'Toole P.W."/>
        </authorList>
    </citation>
    <scope>NUCLEOTIDE SEQUENCE [LARGE SCALE GENOMIC DNA]</scope>
    <source>
        <strain evidence="1 2">DSM 18527</strain>
    </source>
</reference>
<evidence type="ECO:0000313" key="1">
    <source>
        <dbReference type="EMBL" id="KRM32456.1"/>
    </source>
</evidence>
<dbReference type="Gene3D" id="6.10.250.790">
    <property type="match status" value="1"/>
</dbReference>
<dbReference type="AlphaFoldDB" id="X0QMM8"/>
<gene>
    <name evidence="1" type="ORF">FC83_GL000321</name>
</gene>
<dbReference type="InterPro" id="IPR036192">
    <property type="entry name" value="Cell_div_ZapA-like_sf"/>
</dbReference>
<evidence type="ECO:0000313" key="2">
    <source>
        <dbReference type="Proteomes" id="UP000051236"/>
    </source>
</evidence>
<proteinExistence type="predicted"/>